<evidence type="ECO:0000259" key="6">
    <source>
        <dbReference type="PROSITE" id="PS50303"/>
    </source>
</evidence>
<dbReference type="GO" id="GO:0000288">
    <property type="term" value="P:nuclear-transcribed mRNA catabolic process, deadenylation-dependent decay"/>
    <property type="evidence" value="ECO:0000318"/>
    <property type="project" value="GO_Central"/>
</dbReference>
<feature type="compositionally biased region" description="Low complexity" evidence="4">
    <location>
        <begin position="9"/>
        <end position="69"/>
    </location>
</feature>
<feature type="domain" description="PUM-HD" evidence="6">
    <location>
        <begin position="735"/>
        <end position="1089"/>
    </location>
</feature>
<dbReference type="JaponicusDB" id="SJAG_16457">
    <property type="gene designation" value="puf2"/>
</dbReference>
<dbReference type="GO" id="GO:0000932">
    <property type="term" value="C:P-body"/>
    <property type="evidence" value="ECO:0000318"/>
    <property type="project" value="GO_Central"/>
</dbReference>
<dbReference type="PROSITE" id="PS50302">
    <property type="entry name" value="PUM"/>
    <property type="match status" value="3"/>
</dbReference>
<dbReference type="OrthoDB" id="5385069at2759"/>
<accession>T0S149</accession>
<keyword evidence="2" id="KW-0694">RNA-binding</keyword>
<dbReference type="InterPro" id="IPR012677">
    <property type="entry name" value="Nucleotide-bd_a/b_plait_sf"/>
</dbReference>
<dbReference type="SUPFAM" id="SSF54928">
    <property type="entry name" value="RNA-binding domain, RBD"/>
    <property type="match status" value="1"/>
</dbReference>
<dbReference type="eggNOG" id="KOG4574">
    <property type="taxonomic scope" value="Eukaryota"/>
</dbReference>
<dbReference type="Pfam" id="PF00076">
    <property type="entry name" value="RRM_1"/>
    <property type="match status" value="1"/>
</dbReference>
<keyword evidence="1" id="KW-0677">Repeat</keyword>
<dbReference type="GO" id="GO:0034063">
    <property type="term" value="P:stress granule assembly"/>
    <property type="evidence" value="ECO:0007669"/>
    <property type="project" value="EnsemblFungi"/>
</dbReference>
<evidence type="ECO:0000256" key="4">
    <source>
        <dbReference type="SAM" id="MobiDB-lite"/>
    </source>
</evidence>
<gene>
    <name evidence="8" type="primary">puf2</name>
    <name evidence="7" type="ORF">SJAG_16457</name>
</gene>
<evidence type="ECO:0000313" key="9">
    <source>
        <dbReference type="Proteomes" id="UP000001744"/>
    </source>
</evidence>
<feature type="repeat" description="Pumilio" evidence="3">
    <location>
        <begin position="869"/>
        <end position="907"/>
    </location>
</feature>
<dbReference type="PANTHER" id="PTHR47093">
    <property type="entry name" value="PROTEIN JSN1-RELATED"/>
    <property type="match status" value="1"/>
</dbReference>
<dbReference type="HOGENOM" id="CLU_284016_0_0_1"/>
<feature type="compositionally biased region" description="Low complexity" evidence="4">
    <location>
        <begin position="183"/>
        <end position="202"/>
    </location>
</feature>
<evidence type="ECO:0000256" key="2">
    <source>
        <dbReference type="PROSITE-ProRule" id="PRU00176"/>
    </source>
</evidence>
<feature type="region of interest" description="Disordered" evidence="4">
    <location>
        <begin position="465"/>
        <end position="497"/>
    </location>
</feature>
<feature type="compositionally biased region" description="Low complexity" evidence="4">
    <location>
        <begin position="109"/>
        <end position="162"/>
    </location>
</feature>
<feature type="repeat" description="Pumilio" evidence="3">
    <location>
        <begin position="832"/>
        <end position="867"/>
    </location>
</feature>
<dbReference type="PANTHER" id="PTHR47093:SF2">
    <property type="entry name" value="PUMILIO DOMAIN-CONTAINING PROTEIN P35G2.14"/>
    <property type="match status" value="1"/>
</dbReference>
<dbReference type="Gene3D" id="3.30.70.330">
    <property type="match status" value="1"/>
</dbReference>
<evidence type="ECO:0000313" key="7">
    <source>
        <dbReference type="EMBL" id="EQC53037.1"/>
    </source>
</evidence>
<keyword evidence="9" id="KW-1185">Reference proteome</keyword>
<dbReference type="STRING" id="402676.T0S149"/>
<dbReference type="InterPro" id="IPR001313">
    <property type="entry name" value="Pumilio_RNA-bd_rpt"/>
</dbReference>
<reference evidence="7 9" key="1">
    <citation type="journal article" date="2011" name="Science">
        <title>Comparative functional genomics of the fission yeasts.</title>
        <authorList>
            <person name="Rhind N."/>
            <person name="Chen Z."/>
            <person name="Yassour M."/>
            <person name="Thompson D.A."/>
            <person name="Haas B.J."/>
            <person name="Habib N."/>
            <person name="Wapinski I."/>
            <person name="Roy S."/>
            <person name="Lin M.F."/>
            <person name="Heiman D.I."/>
            <person name="Young S.K."/>
            <person name="Furuya K."/>
            <person name="Guo Y."/>
            <person name="Pidoux A."/>
            <person name="Chen H.M."/>
            <person name="Robbertse B."/>
            <person name="Goldberg J.M."/>
            <person name="Aoki K."/>
            <person name="Bayne E.H."/>
            <person name="Berlin A.M."/>
            <person name="Desjardins C.A."/>
            <person name="Dobbs E."/>
            <person name="Dukaj L."/>
            <person name="Fan L."/>
            <person name="FitzGerald M.G."/>
            <person name="French C."/>
            <person name="Gujja S."/>
            <person name="Hansen K."/>
            <person name="Keifenheim D."/>
            <person name="Levin J.Z."/>
            <person name="Mosher R.A."/>
            <person name="Mueller C.A."/>
            <person name="Pfiffner J."/>
            <person name="Priest M."/>
            <person name="Russ C."/>
            <person name="Smialowska A."/>
            <person name="Swoboda P."/>
            <person name="Sykes S.M."/>
            <person name="Vaughn M."/>
            <person name="Vengrova S."/>
            <person name="Yoder R."/>
            <person name="Zeng Q."/>
            <person name="Allshire R."/>
            <person name="Baulcombe D."/>
            <person name="Birren B.W."/>
            <person name="Brown W."/>
            <person name="Ekwall K."/>
            <person name="Kellis M."/>
            <person name="Leatherwood J."/>
            <person name="Levin H."/>
            <person name="Margalit H."/>
            <person name="Martienssen R."/>
            <person name="Nieduszynski C.A."/>
            <person name="Spatafora J.W."/>
            <person name="Friedman N."/>
            <person name="Dalgaard J.Z."/>
            <person name="Baumann P."/>
            <person name="Niki H."/>
            <person name="Regev A."/>
            <person name="Nusbaum C."/>
        </authorList>
    </citation>
    <scope>NUCLEOTIDE SEQUENCE [LARGE SCALE GENOMIC DNA]</scope>
    <source>
        <strain evidence="9">yFS275 / FY16936</strain>
    </source>
</reference>
<dbReference type="Gene3D" id="1.25.10.10">
    <property type="entry name" value="Leucine-rich Repeat Variant"/>
    <property type="match status" value="1"/>
</dbReference>
<organism evidence="7 9">
    <name type="scientific">Schizosaccharomyces japonicus (strain yFS275 / FY16936)</name>
    <name type="common">Fission yeast</name>
    <dbReference type="NCBI Taxonomy" id="402676"/>
    <lineage>
        <taxon>Eukaryota</taxon>
        <taxon>Fungi</taxon>
        <taxon>Dikarya</taxon>
        <taxon>Ascomycota</taxon>
        <taxon>Taphrinomycotina</taxon>
        <taxon>Schizosaccharomycetes</taxon>
        <taxon>Schizosaccharomycetales</taxon>
        <taxon>Schizosaccharomycetaceae</taxon>
        <taxon>Schizosaccharomyces</taxon>
    </lineage>
</organism>
<dbReference type="PROSITE" id="PS50303">
    <property type="entry name" value="PUM_HD"/>
    <property type="match status" value="1"/>
</dbReference>
<protein>
    <recommendedName>
        <fullName evidence="10">RNA-binding protein</fullName>
    </recommendedName>
</protein>
<dbReference type="InterPro" id="IPR016024">
    <property type="entry name" value="ARM-type_fold"/>
</dbReference>
<dbReference type="OMA" id="CTHRLAS"/>
<dbReference type="InterPro" id="IPR011989">
    <property type="entry name" value="ARM-like"/>
</dbReference>
<dbReference type="InterPro" id="IPR035979">
    <property type="entry name" value="RBD_domain_sf"/>
</dbReference>
<evidence type="ECO:0000256" key="3">
    <source>
        <dbReference type="PROSITE-ProRule" id="PRU00317"/>
    </source>
</evidence>
<feature type="region of interest" description="Disordered" evidence="4">
    <location>
        <begin position="528"/>
        <end position="601"/>
    </location>
</feature>
<proteinExistence type="predicted"/>
<dbReference type="CDD" id="cd00590">
    <property type="entry name" value="RRM_SF"/>
    <property type="match status" value="1"/>
</dbReference>
<dbReference type="GO" id="GO:0035925">
    <property type="term" value="F:mRNA 3'-UTR AU-rich region binding"/>
    <property type="evidence" value="ECO:0000318"/>
    <property type="project" value="GO_Central"/>
</dbReference>
<dbReference type="InterPro" id="IPR000504">
    <property type="entry name" value="RRM_dom"/>
</dbReference>
<dbReference type="EMBL" id="KE651167">
    <property type="protein sequence ID" value="EQC53037.1"/>
    <property type="molecule type" value="Genomic_DNA"/>
</dbReference>
<dbReference type="PROSITE" id="PS50102">
    <property type="entry name" value="RRM"/>
    <property type="match status" value="1"/>
</dbReference>
<feature type="compositionally biased region" description="Low complexity" evidence="4">
    <location>
        <begin position="536"/>
        <end position="586"/>
    </location>
</feature>
<dbReference type="Pfam" id="PF00806">
    <property type="entry name" value="PUF"/>
    <property type="match status" value="3"/>
</dbReference>
<dbReference type="SMART" id="SM00025">
    <property type="entry name" value="Pumilio"/>
    <property type="match status" value="5"/>
</dbReference>
<sequence length="1095" mass="112805">MDDSNGMGPSSASASASASTAAPGAVGAPVPQDAAAAPEMVLQPNASSRSSLTPSPSAPAPQAAAAAAAGLGDHHSSPASSASSSTTNTHTHSNTTTGSSPLYWSSFRPGSGASAAAPGSSAGVSASSPGATQAPAASNAATPSVANGPWSRSGRVGFRSRSNTIPWNPRLLRPMASPLTAVSLRQSSPSTPTSLLPSLAGPPSAASSLLHSNNSLFSDSLAPTGFFDSAMASAAPASVLQTGFESFVLDKSTDIWSREYVPRGASFASTAAGSDVVSAAAAASSGGSNNGVSSGRRPHASSISESLLSYLNGASGANPNLPLDSVDPSSSAAALVSLSQTHTGNGSGSGNSNSGNDYGASLLGATSTAAPFALPDLTSSASAGNPVAAAAGGSHSSLSSLSTSNLRSSLAAAANSTSSASGMAAPKQKLTSFGPSFSSYGGNGGAAGFADPNAAAHLATARLNGSAGMSSNNHARASRRRSQSLSAMRKTNANNGMGHSISSGFYTSNFLPFNHAATISEKPLGHKRNCSVDRMSSASSSTTGATTPLATAAPSSNSNPLTAPTAAATAAATTPSSNAESSNPSARTSTESAGSGWSGIGDATIENLTQAEPTHALWVGNLPAGISSTTVGAAFAPYGNISNVRMLSHKHSAFINFDTVQNAKHALEELNGRTLFSESDPVCIGFAKVASAPSENVHVSLESINKAFSNVSLVPSLSEVRNDILSVVRDFGYSQLSDCVQMLDKACKLVDFAAQIPSVSKAFSSRRLNAPKLRQVRKRIDNGLCTQEEVEDIAISWLDEVSDLSSDHLGNTVVQKLFDYCSDPVKEMMLERIAPHLAQIGIHKNGTWAAQKIVDVASTEKQMLLIAEHVQPYIPLLFADPFGNYVVQACLKFKPPMNDFVFETIMSQFWVIAQSRYGSRAVRACLDSKDASSTHRALVSATIVVYADHLAMNGNGTLLLNYLLENKPLPNVPNLLASRFVQDIVRMCTHRLASTTLLKVIAHAQEDSQAGSIIVRALLQHNAKGLPLERVMADQSYGPAFLLKLLMSDNLPESDRMILFAAIREQFQFQKEHMSSEAKKLFEYCCSAGSGSSEP</sequence>
<dbReference type="AlphaFoldDB" id="T0S149"/>
<evidence type="ECO:0000259" key="5">
    <source>
        <dbReference type="PROSITE" id="PS50102"/>
    </source>
</evidence>
<dbReference type="SMART" id="SM00360">
    <property type="entry name" value="RRM"/>
    <property type="match status" value="1"/>
</dbReference>
<dbReference type="InterPro" id="IPR052645">
    <property type="entry name" value="Pumilio_domain_protein"/>
</dbReference>
<feature type="domain" description="RRM" evidence="5">
    <location>
        <begin position="615"/>
        <end position="689"/>
    </location>
</feature>
<dbReference type="SUPFAM" id="SSF48371">
    <property type="entry name" value="ARM repeat"/>
    <property type="match status" value="1"/>
</dbReference>
<feature type="region of interest" description="Disordered" evidence="4">
    <location>
        <begin position="1"/>
        <end position="202"/>
    </location>
</feature>
<evidence type="ECO:0000313" key="8">
    <source>
        <dbReference type="JaponicusDB" id="SJAG_16457"/>
    </source>
</evidence>
<feature type="repeat" description="Pumilio" evidence="3">
    <location>
        <begin position="794"/>
        <end position="831"/>
    </location>
</feature>
<dbReference type="GeneID" id="22831535"/>
<feature type="compositionally biased region" description="Low complexity" evidence="4">
    <location>
        <begin position="77"/>
        <end position="101"/>
    </location>
</feature>
<evidence type="ECO:0008006" key="10">
    <source>
        <dbReference type="Google" id="ProtNLM"/>
    </source>
</evidence>
<dbReference type="InterPro" id="IPR033133">
    <property type="entry name" value="PUM-HD"/>
</dbReference>
<dbReference type="VEuPathDB" id="FungiDB:SJAG_16457"/>
<evidence type="ECO:0000256" key="1">
    <source>
        <dbReference type="ARBA" id="ARBA00022737"/>
    </source>
</evidence>
<name>T0S149_SCHJY</name>
<dbReference type="Proteomes" id="UP000001744">
    <property type="component" value="Unassembled WGS sequence"/>
</dbReference>
<dbReference type="RefSeq" id="XP_011049040.1">
    <property type="nucleotide sequence ID" value="XM_011050738.1"/>
</dbReference>